<comment type="subcellular location">
    <subcellularLocation>
        <location evidence="2">Cell membrane</location>
        <topology evidence="2">Lipid-anchor</topology>
    </subcellularLocation>
</comment>
<name>A0A2W5DII3_9BURK</name>
<dbReference type="GO" id="GO:0005886">
    <property type="term" value="C:plasma membrane"/>
    <property type="evidence" value="ECO:0007669"/>
    <property type="project" value="UniProtKB-SubCell"/>
</dbReference>
<dbReference type="Proteomes" id="UP000249633">
    <property type="component" value="Unassembled WGS sequence"/>
</dbReference>
<keyword evidence="2" id="KW-1134">Transmembrane beta strand</keyword>
<dbReference type="AlphaFoldDB" id="A0A2W5DII3"/>
<sequence length="481" mass="50624">MHSRLEIKMNAKFSLSLLLTASLAACTTLGPNYQAPANTAPASYRAASPAGAELQRDWWLMFDDAQLNALQAQALQASPTLAAAAARLERARASLGVTRAKDLPQLDLGASAGGLRTSAKGATTPVLNGTPVVFESDTFGLQASLGWELDLWGRLKRETEAAQAQLDASTLDAAAARVSLTADVAAAYWQWRALADEAQVLERARVSRATALKVVQTRYDAGAASAQELERARAELASAEADQSDLPRRQAQALNLIAALTGQAASELRLQAAPLQAPPAVRAGLPSELLQRRPDLAQSLALLHASTAQVGIAEAAFYPSIRLTGSFGTSSKELGDLLTAPARLYNIGPSVSLPLFDGGRNRANLAAAKAQVDESLAAFRGRMLQALREVDDALAELQGRSATENAQQRALQAARQALDVAHSRYDKGAVGYLEVTEAERSPLATERALAQLRGAQWAATAQLVKALGGGWSATEPRAAGG</sequence>
<dbReference type="Gene3D" id="1.20.1600.10">
    <property type="entry name" value="Outer membrane efflux proteins (OEP)"/>
    <property type="match status" value="1"/>
</dbReference>
<comment type="similarity">
    <text evidence="1 2">Belongs to the outer membrane factor (OMF) (TC 1.B.17) family.</text>
</comment>
<dbReference type="EMBL" id="QFOD01000014">
    <property type="protein sequence ID" value="PZP30403.1"/>
    <property type="molecule type" value="Genomic_DNA"/>
</dbReference>
<keyword evidence="2" id="KW-0732">Signal</keyword>
<dbReference type="NCBIfam" id="TIGR01845">
    <property type="entry name" value="outer_NodT"/>
    <property type="match status" value="1"/>
</dbReference>
<keyword evidence="2" id="KW-0812">Transmembrane</keyword>
<protein>
    <submittedName>
        <fullName evidence="3">RND transporter</fullName>
    </submittedName>
</protein>
<reference evidence="3 4" key="1">
    <citation type="submission" date="2017-08" db="EMBL/GenBank/DDBJ databases">
        <title>Infants hospitalized years apart are colonized by the same room-sourced microbial strains.</title>
        <authorList>
            <person name="Brooks B."/>
            <person name="Olm M.R."/>
            <person name="Firek B.A."/>
            <person name="Baker R."/>
            <person name="Thomas B.C."/>
            <person name="Morowitz M.J."/>
            <person name="Banfield J.F."/>
        </authorList>
    </citation>
    <scope>NUCLEOTIDE SEQUENCE [LARGE SCALE GENOMIC DNA]</scope>
    <source>
        <strain evidence="3">S2_012_000_R2_81</strain>
    </source>
</reference>
<dbReference type="GO" id="GO:0015562">
    <property type="term" value="F:efflux transmembrane transporter activity"/>
    <property type="evidence" value="ECO:0007669"/>
    <property type="project" value="InterPro"/>
</dbReference>
<evidence type="ECO:0000313" key="3">
    <source>
        <dbReference type="EMBL" id="PZP30403.1"/>
    </source>
</evidence>
<dbReference type="InterPro" id="IPR010131">
    <property type="entry name" value="MdtP/NodT-like"/>
</dbReference>
<dbReference type="PANTHER" id="PTHR30203:SF33">
    <property type="entry name" value="BLR4455 PROTEIN"/>
    <property type="match status" value="1"/>
</dbReference>
<dbReference type="Gene3D" id="2.20.200.10">
    <property type="entry name" value="Outer membrane efflux proteins (OEP)"/>
    <property type="match status" value="1"/>
</dbReference>
<keyword evidence="2" id="KW-0449">Lipoprotein</keyword>
<organism evidence="3 4">
    <name type="scientific">Roseateles depolymerans</name>
    <dbReference type="NCBI Taxonomy" id="76731"/>
    <lineage>
        <taxon>Bacteria</taxon>
        <taxon>Pseudomonadati</taxon>
        <taxon>Pseudomonadota</taxon>
        <taxon>Betaproteobacteria</taxon>
        <taxon>Burkholderiales</taxon>
        <taxon>Sphaerotilaceae</taxon>
        <taxon>Roseateles</taxon>
    </lineage>
</organism>
<keyword evidence="2" id="KW-0564">Palmitate</keyword>
<dbReference type="Pfam" id="PF02321">
    <property type="entry name" value="OEP"/>
    <property type="match status" value="2"/>
</dbReference>
<dbReference type="InterPro" id="IPR003423">
    <property type="entry name" value="OMP_efflux"/>
</dbReference>
<evidence type="ECO:0000256" key="1">
    <source>
        <dbReference type="ARBA" id="ARBA00007613"/>
    </source>
</evidence>
<comment type="caution">
    <text evidence="3">The sequence shown here is derived from an EMBL/GenBank/DDBJ whole genome shotgun (WGS) entry which is preliminary data.</text>
</comment>
<evidence type="ECO:0000256" key="2">
    <source>
        <dbReference type="RuleBase" id="RU362097"/>
    </source>
</evidence>
<dbReference type="PROSITE" id="PS51257">
    <property type="entry name" value="PROKAR_LIPOPROTEIN"/>
    <property type="match status" value="1"/>
</dbReference>
<evidence type="ECO:0000313" key="4">
    <source>
        <dbReference type="Proteomes" id="UP000249633"/>
    </source>
</evidence>
<proteinExistence type="inferred from homology"/>
<dbReference type="PANTHER" id="PTHR30203">
    <property type="entry name" value="OUTER MEMBRANE CATION EFFLUX PROTEIN"/>
    <property type="match status" value="1"/>
</dbReference>
<accession>A0A2W5DII3</accession>
<dbReference type="SUPFAM" id="SSF56954">
    <property type="entry name" value="Outer membrane efflux proteins (OEP)"/>
    <property type="match status" value="1"/>
</dbReference>
<gene>
    <name evidence="3" type="ORF">DI603_14855</name>
</gene>
<feature type="signal peptide" evidence="2">
    <location>
        <begin position="1"/>
        <end position="24"/>
    </location>
</feature>
<keyword evidence="2" id="KW-0472">Membrane</keyword>
<feature type="chain" id="PRO_5015799050" evidence="2">
    <location>
        <begin position="25"/>
        <end position="481"/>
    </location>
</feature>